<evidence type="ECO:0000313" key="2">
    <source>
        <dbReference type="Proteomes" id="UP000605427"/>
    </source>
</evidence>
<evidence type="ECO:0000313" key="1">
    <source>
        <dbReference type="EMBL" id="GGH78004.1"/>
    </source>
</evidence>
<reference evidence="2" key="1">
    <citation type="journal article" date="2019" name="Int. J. Syst. Evol. Microbiol.">
        <title>The Global Catalogue of Microorganisms (GCM) 10K type strain sequencing project: providing services to taxonomists for standard genome sequencing and annotation.</title>
        <authorList>
            <consortium name="The Broad Institute Genomics Platform"/>
            <consortium name="The Broad Institute Genome Sequencing Center for Infectious Disease"/>
            <person name="Wu L."/>
            <person name="Ma J."/>
        </authorList>
    </citation>
    <scope>NUCLEOTIDE SEQUENCE [LARGE SCALE GENOMIC DNA]</scope>
    <source>
        <strain evidence="2">CCM 8702</strain>
    </source>
</reference>
<sequence length="855" mass="99037">MSYVNPFVLVRTNSLDKQAIEVAGRNELENFNRQTVDLRQHFRQAKAEAVATLETLMQSEGSSLLLNLKRAVYNERFSRFEKLVREAGPELAPASETIEKLRKSWNALAEADRIFTDDYERLLNDSRQRMHAVVGSSGELQNNLLMIQPNMYAKLRKYLDTPSREHKNSERKLDYTLYKVLARAAFKTSPFAEITRVGRAERVSEAQAAKGPGQLHFRRWSKINYTFLNRLVFEYLLGEDSFYGNVLYKIPPLSIEYAQGQVSISFVATRDDRKSEKIFETSEILKKLRMNEELAGFFKAHSVNHMVSLSDFEELFRERGVTKEELCRLLREYVQIGLLIPAIGFSQQTEAGFIKEINEAGRLYLSAEKSGELEEVLNLLIHTKNRLGECEDMEERSRLYQEVGLRLNEYPEAKRVRMDPSRLFYEDGVIAEPLPIAADRIEEDLPVFEALQKISLLFDVNVRMQLELGARLDRENITELDSRFFTALFDVSKPILPYWSGPFYCHAETESKWVKQLDELKLQFIHELNVLCEGCEEVDILPLVERYARRIPEPVYVMADLSSSFFIQMNGRRKIVNAIYDGQEKYKSRFMDYFQDYLRSSEAYKQFEEDYYYGQGYREYTENFGFNGNIKESTLTQCVKTVGTGRKRFSKIAEDYLKVETLTIGCDPVTKAVRFFEKDTGLPLKILFRGSLIPTAMPGYISTLLQLFASGRMTFKFADLVQHSSVPRMSAGRVVVCRKRTALAAMVPILGKREEESPAEHYKRLNLHYTECNSAKRFFITAKRDLSDKTFRLIDFKPFYVDLLDPVSVKVMEKEIICKYAASAYENLYLEEFLGDDSPHATEYDIEFYKKEGQS</sequence>
<dbReference type="RefSeq" id="WP_172247395.1">
    <property type="nucleotide sequence ID" value="NZ_BMDD01000002.1"/>
</dbReference>
<dbReference type="Proteomes" id="UP000605427">
    <property type="component" value="Unassembled WGS sequence"/>
</dbReference>
<comment type="caution">
    <text evidence="1">The sequence shown here is derived from an EMBL/GenBank/DDBJ whole genome shotgun (WGS) entry which is preliminary data.</text>
</comment>
<keyword evidence="2" id="KW-1185">Reference proteome</keyword>
<evidence type="ECO:0008006" key="3">
    <source>
        <dbReference type="Google" id="ProtNLM"/>
    </source>
</evidence>
<accession>A0ABQ1ZV50</accession>
<name>A0ABQ1ZV50_9BACL</name>
<protein>
    <recommendedName>
        <fullName evidence="3">Lantibiotic dehydratase N-terminal domain-containing protein</fullName>
    </recommendedName>
</protein>
<gene>
    <name evidence="1" type="ORF">GCM10007362_22610</name>
</gene>
<dbReference type="EMBL" id="BMDD01000002">
    <property type="protein sequence ID" value="GGH78004.1"/>
    <property type="molecule type" value="Genomic_DNA"/>
</dbReference>
<organism evidence="1 2">
    <name type="scientific">Saccharibacillus endophyticus</name>
    <dbReference type="NCBI Taxonomy" id="2060666"/>
    <lineage>
        <taxon>Bacteria</taxon>
        <taxon>Bacillati</taxon>
        <taxon>Bacillota</taxon>
        <taxon>Bacilli</taxon>
        <taxon>Bacillales</taxon>
        <taxon>Paenibacillaceae</taxon>
        <taxon>Saccharibacillus</taxon>
    </lineage>
</organism>
<proteinExistence type="predicted"/>